<protein>
    <recommendedName>
        <fullName evidence="3">NERD domain-containing protein</fullName>
    </recommendedName>
</protein>
<dbReference type="AlphaFoldDB" id="A0A9X1ITQ6"/>
<evidence type="ECO:0000313" key="1">
    <source>
        <dbReference type="EMBL" id="MBT2189449.1"/>
    </source>
</evidence>
<name>A0A9X1ITQ6_9SPHN</name>
<dbReference type="EMBL" id="JAHGAW010000019">
    <property type="protein sequence ID" value="MBT2189449.1"/>
    <property type="molecule type" value="Genomic_DNA"/>
</dbReference>
<gene>
    <name evidence="1" type="ORF">KK488_21055</name>
</gene>
<reference evidence="1" key="1">
    <citation type="submission" date="2021-05" db="EMBL/GenBank/DDBJ databases">
        <title>Genome of Sphingobium sp. strain.</title>
        <authorList>
            <person name="Fan R."/>
        </authorList>
    </citation>
    <scope>NUCLEOTIDE SEQUENCE</scope>
    <source>
        <strain evidence="1">H33</strain>
    </source>
</reference>
<evidence type="ECO:0008006" key="3">
    <source>
        <dbReference type="Google" id="ProtNLM"/>
    </source>
</evidence>
<sequence length="575" mass="64626">MMENLREFYDRLNEAERQLSAEVAADRVGLLMRIAVNELDLDFEGFHRGSASDEVDQERSYIIRIGVVRILQLAMEAHRDFEAPAITIQRDLRYSGPVLQLIAIAGTIEHDRRVAQSLSAVGGRIEKLEDSFRITLPSKLPDLELHERELERLHVGNHRSFLSEGYEAIVGEKIGDEVRTLLTDLVYPFRTHFIGYEADPTLDFYFFGHAYTDMLLAKGYDTFHFSTTFGGITFSNFKLAATFIVSVGMKHRAFVRALMEKVPSIRAEDVLTVSVETPGYLEGLRDFINEYGQQFTGHVPVNDADVRKIFDVLSISRRNLALLERPGAPIPPLIQCSDGHVIRPLAGATSDEVMLFLLNALQHNFPKDYDRAQRAREGVMQRALEKAVREVLPTLEYRGNIKLRQNGKVLTDLDLVIVERSSDRVVLVQLKHQDPYGADLATMLARTGRLNQQVGDWLRKVRSWLSAASPSEVRATLRLPSGSSTPKVSLLVLTRHYAHSLRKVVEGDDAMFANWNQLATATASLLEPGSAARGLDDLLEELKGLSVPEEVDYLPEPSSSWGVGSLRFTIEQEQD</sequence>
<proteinExistence type="predicted"/>
<keyword evidence="2" id="KW-1185">Reference proteome</keyword>
<organism evidence="1 2">
    <name type="scientific">Sphingobium nicotianae</name>
    <dbReference type="NCBI Taxonomy" id="2782607"/>
    <lineage>
        <taxon>Bacteria</taxon>
        <taxon>Pseudomonadati</taxon>
        <taxon>Pseudomonadota</taxon>
        <taxon>Alphaproteobacteria</taxon>
        <taxon>Sphingomonadales</taxon>
        <taxon>Sphingomonadaceae</taxon>
        <taxon>Sphingobium</taxon>
    </lineage>
</organism>
<comment type="caution">
    <text evidence="1">The sequence shown here is derived from an EMBL/GenBank/DDBJ whole genome shotgun (WGS) entry which is preliminary data.</text>
</comment>
<accession>A0A9X1ITQ6</accession>
<dbReference type="Proteomes" id="UP001138757">
    <property type="component" value="Unassembled WGS sequence"/>
</dbReference>
<evidence type="ECO:0000313" key="2">
    <source>
        <dbReference type="Proteomes" id="UP001138757"/>
    </source>
</evidence>